<keyword evidence="3" id="KW-1185">Reference proteome</keyword>
<reference evidence="2" key="1">
    <citation type="submission" date="2011-05" db="EMBL/GenBank/DDBJ databases">
        <title>Complete sequence of Desulfotomaculum carboxydivorans CO-1-SRB.</title>
        <authorList>
            <consortium name="US DOE Joint Genome Institute"/>
            <person name="Lucas S."/>
            <person name="Han J."/>
            <person name="Lapidus A."/>
            <person name="Cheng J.-F."/>
            <person name="Goodwin L."/>
            <person name="Pitluck S."/>
            <person name="Peters L."/>
            <person name="Mikhailova N."/>
            <person name="Lu M."/>
            <person name="Han C."/>
            <person name="Tapia R."/>
            <person name="Land M."/>
            <person name="Hauser L."/>
            <person name="Kyrpides N."/>
            <person name="Ivanova N."/>
            <person name="Pagani I."/>
            <person name="Stams A."/>
            <person name="Plugge C."/>
            <person name="Muyzer G."/>
            <person name="Kuever J."/>
            <person name="Parshina S."/>
            <person name="Ivanova A."/>
            <person name="Nazina T."/>
            <person name="Woyke T."/>
        </authorList>
    </citation>
    <scope>NUCLEOTIDE SEQUENCE [LARGE SCALE GENOMIC DNA]</scope>
    <source>
        <strain evidence="2">CO-1-SRB</strain>
    </source>
</reference>
<dbReference type="HOGENOM" id="CLU_028036_0_0_9"/>
<protein>
    <recommendedName>
        <fullName evidence="1">Acyclic terpene utilisation N-terminal domain-containing protein</fullName>
    </recommendedName>
</protein>
<accession>F6B5D6</accession>
<dbReference type="AlphaFoldDB" id="F6B5D6"/>
<dbReference type="InterPro" id="IPR010839">
    <property type="entry name" value="AtuA_N"/>
</dbReference>
<feature type="domain" description="Acyclic terpene utilisation N-terminal" evidence="1">
    <location>
        <begin position="228"/>
        <end position="404"/>
    </location>
</feature>
<name>F6B5D6_DESCC</name>
<gene>
    <name evidence="2" type="ordered locus">Desca_1401</name>
</gene>
<dbReference type="STRING" id="868595.Desca_1401"/>
<organism evidence="2 3">
    <name type="scientific">Desulfotomaculum nigrificans (strain DSM 14880 / VKM B-2319 / CO-1-SRB)</name>
    <name type="common">Desulfotomaculum carboxydivorans</name>
    <dbReference type="NCBI Taxonomy" id="868595"/>
    <lineage>
        <taxon>Bacteria</taxon>
        <taxon>Bacillati</taxon>
        <taxon>Bacillota</taxon>
        <taxon>Clostridia</taxon>
        <taxon>Eubacteriales</taxon>
        <taxon>Desulfotomaculaceae</taxon>
        <taxon>Desulfotomaculum</taxon>
    </lineage>
</organism>
<sequence>MNEFRVLSPTAILGYGFPEESFRAGLARDPHLIAVDAGSTDPGPYYLGAGVSFTDRAAVKRDLELMIEAGLERDIPVVIGTAGGCGADPHLEWNLEIILELTREKGWQFPLGVIHAELDKELVRQALRQNRISPLYPAPDLTEEEIDAAKHIVGQMGPEAVMSVLGQGAKVVLAGRSYDPAVFSAAAIAAGFDKGLAIHMGKILECGAIAASPGSGSDCLLGTLRTDCFIVEPLNPARRCTPTSVAAHTLYEKTNPYILPGPGGVLDLRETTFTQETETAVKVSGSKFLPGDKYTVKLEGAKCVGYRTVSIAGCRDPIMIGQIDHITEAVRERVQDNFKRYGYKYFLHFNIYGKNGVMGNLEPQPNVTAHELGIIIEAVAETQEIANTICSFARSTMLHYGYPGRVATAGNLAFLYSPSDFKAGAVYNFNVYHLMEVDDPLSLFPSKIIEVGKEKR</sequence>
<feature type="domain" description="Acyclic terpene utilisation N-terminal" evidence="1">
    <location>
        <begin position="62"/>
        <end position="210"/>
    </location>
</feature>
<dbReference type="KEGG" id="dca:Desca_1401"/>
<dbReference type="eggNOG" id="COG1574">
    <property type="taxonomic scope" value="Bacteria"/>
</dbReference>
<proteinExistence type="predicted"/>
<evidence type="ECO:0000259" key="1">
    <source>
        <dbReference type="Pfam" id="PF07287"/>
    </source>
</evidence>
<dbReference type="EMBL" id="CP002736">
    <property type="protein sequence ID" value="AEF94257.1"/>
    <property type="molecule type" value="Genomic_DNA"/>
</dbReference>
<evidence type="ECO:0000313" key="3">
    <source>
        <dbReference type="Proteomes" id="UP000009226"/>
    </source>
</evidence>
<dbReference type="Pfam" id="PF07287">
    <property type="entry name" value="AtuA"/>
    <property type="match status" value="2"/>
</dbReference>
<evidence type="ECO:0000313" key="2">
    <source>
        <dbReference type="EMBL" id="AEF94257.1"/>
    </source>
</evidence>
<dbReference type="Proteomes" id="UP000009226">
    <property type="component" value="Chromosome"/>
</dbReference>
<dbReference type="RefSeq" id="WP_013810161.1">
    <property type="nucleotide sequence ID" value="NC_015565.1"/>
</dbReference>